<feature type="transmembrane region" description="Helical" evidence="4">
    <location>
        <begin position="226"/>
        <end position="246"/>
    </location>
</feature>
<dbReference type="PANTHER" id="PTHR11360">
    <property type="entry name" value="MONOCARBOXYLATE TRANSPORTER"/>
    <property type="match status" value="1"/>
</dbReference>
<name>A0AAV9NIG7_9EURO</name>
<proteinExistence type="inferred from homology"/>
<dbReference type="RefSeq" id="XP_064709314.1">
    <property type="nucleotide sequence ID" value="XM_064854588.1"/>
</dbReference>
<feature type="transmembrane region" description="Helical" evidence="4">
    <location>
        <begin position="349"/>
        <end position="370"/>
    </location>
</feature>
<reference evidence="6 7" key="1">
    <citation type="submission" date="2023-08" db="EMBL/GenBank/DDBJ databases">
        <title>Black Yeasts Isolated from many extreme environments.</title>
        <authorList>
            <person name="Coleine C."/>
            <person name="Stajich J.E."/>
            <person name="Selbmann L."/>
        </authorList>
    </citation>
    <scope>NUCLEOTIDE SEQUENCE [LARGE SCALE GENOMIC DNA]</scope>
    <source>
        <strain evidence="6 7">CCFEE 5792</strain>
    </source>
</reference>
<feature type="transmembrane region" description="Helical" evidence="4">
    <location>
        <begin position="376"/>
        <end position="397"/>
    </location>
</feature>
<evidence type="ECO:0000256" key="4">
    <source>
        <dbReference type="SAM" id="Phobius"/>
    </source>
</evidence>
<dbReference type="SUPFAM" id="SSF103473">
    <property type="entry name" value="MFS general substrate transporter"/>
    <property type="match status" value="1"/>
</dbReference>
<protein>
    <recommendedName>
        <fullName evidence="5">Major facilitator superfamily (MFS) profile domain-containing protein</fullName>
    </recommendedName>
</protein>
<feature type="compositionally biased region" description="Polar residues" evidence="3">
    <location>
        <begin position="10"/>
        <end position="21"/>
    </location>
</feature>
<comment type="caution">
    <text evidence="6">The sequence shown here is derived from an EMBL/GenBank/DDBJ whole genome shotgun (WGS) entry which is preliminary data.</text>
</comment>
<dbReference type="InterPro" id="IPR011701">
    <property type="entry name" value="MFS"/>
</dbReference>
<dbReference type="Proteomes" id="UP001358417">
    <property type="component" value="Unassembled WGS sequence"/>
</dbReference>
<dbReference type="GeneID" id="89979209"/>
<feature type="transmembrane region" description="Helical" evidence="4">
    <location>
        <begin position="409"/>
        <end position="431"/>
    </location>
</feature>
<sequence length="491" mass="53221">MVKESAPVHDTTSLPQISASSDPALKMKTETEPNKAAHDTTIAIDNDHLSLGQADSRYATDSSWAAYRVYIAILFSEALLFGISLSFGVFQDYYSNQVSLPNHQLASWIGVLSSGIPYLGTPFITYLCEAISIKPHYYIILGWALTVIGLLSSAFCHDVKPLIATQGLLYGIGVLLVEMPSLIIMNTWFVKRRGLFFGLLCGVLDLFGVARGFLASSMLNKHGLRITLLTMAAIAFVIPGICLFFIRERPVYGTAQTTTEDSHVSAPSTQQGVATELPPANRYYQRPTFYLFLIANLLQALAFYLPFIYLPSYTTILGYSTSKGAMVLAVANIAQIVGEISFGRLSDKFSVHMLATISATVACGSTFILWSLADSLAYVIAFAFVFGAFASGFIALWPRMGTMFAERDANMIYSFLSCGRGLGVIVSGPISSSLLKVGRSRGNDSTPAQTFKALIVFVGSCMAAGAFITCIGWVSSIHKSLKKSRGKVEDV</sequence>
<feature type="transmembrane region" description="Helical" evidence="4">
    <location>
        <begin position="195"/>
        <end position="214"/>
    </location>
</feature>
<dbReference type="GO" id="GO:0016020">
    <property type="term" value="C:membrane"/>
    <property type="evidence" value="ECO:0007669"/>
    <property type="project" value="UniProtKB-SubCell"/>
</dbReference>
<feature type="transmembrane region" description="Helical" evidence="4">
    <location>
        <begin position="451"/>
        <end position="475"/>
    </location>
</feature>
<organism evidence="6 7">
    <name type="scientific">Exophiala bonariae</name>
    <dbReference type="NCBI Taxonomy" id="1690606"/>
    <lineage>
        <taxon>Eukaryota</taxon>
        <taxon>Fungi</taxon>
        <taxon>Dikarya</taxon>
        <taxon>Ascomycota</taxon>
        <taxon>Pezizomycotina</taxon>
        <taxon>Eurotiomycetes</taxon>
        <taxon>Chaetothyriomycetidae</taxon>
        <taxon>Chaetothyriales</taxon>
        <taxon>Herpotrichiellaceae</taxon>
        <taxon>Exophiala</taxon>
    </lineage>
</organism>
<evidence type="ECO:0000256" key="3">
    <source>
        <dbReference type="SAM" id="MobiDB-lite"/>
    </source>
</evidence>
<feature type="transmembrane region" description="Helical" evidence="4">
    <location>
        <begin position="105"/>
        <end position="125"/>
    </location>
</feature>
<feature type="region of interest" description="Disordered" evidence="3">
    <location>
        <begin position="1"/>
        <end position="24"/>
    </location>
</feature>
<feature type="transmembrane region" description="Helical" evidence="4">
    <location>
        <begin position="167"/>
        <end position="188"/>
    </location>
</feature>
<keyword evidence="4" id="KW-0472">Membrane</keyword>
<comment type="subcellular location">
    <subcellularLocation>
        <location evidence="1">Membrane</location>
        <topology evidence="1">Multi-pass membrane protein</topology>
    </subcellularLocation>
</comment>
<keyword evidence="4" id="KW-0812">Transmembrane</keyword>
<evidence type="ECO:0000256" key="1">
    <source>
        <dbReference type="ARBA" id="ARBA00004141"/>
    </source>
</evidence>
<gene>
    <name evidence="6" type="ORF">LTR84_011055</name>
</gene>
<comment type="similarity">
    <text evidence="2">Belongs to the major facilitator superfamily. Monocarboxylate porter (TC 2.A.1.13) family.</text>
</comment>
<dbReference type="Pfam" id="PF07690">
    <property type="entry name" value="MFS_1"/>
    <property type="match status" value="1"/>
</dbReference>
<dbReference type="PANTHER" id="PTHR11360:SF287">
    <property type="entry name" value="MFS MONOCARBOXYLATE TRANSPORTER"/>
    <property type="match status" value="1"/>
</dbReference>
<dbReference type="InterPro" id="IPR020846">
    <property type="entry name" value="MFS_dom"/>
</dbReference>
<dbReference type="InterPro" id="IPR036259">
    <property type="entry name" value="MFS_trans_sf"/>
</dbReference>
<dbReference type="InterPro" id="IPR050327">
    <property type="entry name" value="Proton-linked_MCT"/>
</dbReference>
<dbReference type="EMBL" id="JAVRRD010000005">
    <property type="protein sequence ID" value="KAK5058791.1"/>
    <property type="molecule type" value="Genomic_DNA"/>
</dbReference>
<feature type="transmembrane region" description="Helical" evidence="4">
    <location>
        <begin position="67"/>
        <end position="90"/>
    </location>
</feature>
<evidence type="ECO:0000256" key="2">
    <source>
        <dbReference type="ARBA" id="ARBA00006727"/>
    </source>
</evidence>
<feature type="transmembrane region" description="Helical" evidence="4">
    <location>
        <begin position="289"/>
        <end position="310"/>
    </location>
</feature>
<dbReference type="AlphaFoldDB" id="A0AAV9NIG7"/>
<feature type="transmembrane region" description="Helical" evidence="4">
    <location>
        <begin position="137"/>
        <end position="155"/>
    </location>
</feature>
<keyword evidence="7" id="KW-1185">Reference proteome</keyword>
<evidence type="ECO:0000313" key="6">
    <source>
        <dbReference type="EMBL" id="KAK5058791.1"/>
    </source>
</evidence>
<evidence type="ECO:0000313" key="7">
    <source>
        <dbReference type="Proteomes" id="UP001358417"/>
    </source>
</evidence>
<feature type="transmembrane region" description="Helical" evidence="4">
    <location>
        <begin position="316"/>
        <end position="337"/>
    </location>
</feature>
<feature type="domain" description="Major facilitator superfamily (MFS) profile" evidence="5">
    <location>
        <begin position="288"/>
        <end position="491"/>
    </location>
</feature>
<accession>A0AAV9NIG7</accession>
<dbReference type="GO" id="GO:0022857">
    <property type="term" value="F:transmembrane transporter activity"/>
    <property type="evidence" value="ECO:0007669"/>
    <property type="project" value="InterPro"/>
</dbReference>
<keyword evidence="4" id="KW-1133">Transmembrane helix</keyword>
<dbReference type="Gene3D" id="1.20.1250.20">
    <property type="entry name" value="MFS general substrate transporter like domains"/>
    <property type="match status" value="2"/>
</dbReference>
<evidence type="ECO:0000259" key="5">
    <source>
        <dbReference type="PROSITE" id="PS50850"/>
    </source>
</evidence>
<dbReference type="PROSITE" id="PS50850">
    <property type="entry name" value="MFS"/>
    <property type="match status" value="1"/>
</dbReference>